<evidence type="ECO:0000256" key="1">
    <source>
        <dbReference type="SAM" id="MobiDB-lite"/>
    </source>
</evidence>
<evidence type="ECO:0000313" key="2">
    <source>
        <dbReference type="EMBL" id="KAK8380328.1"/>
    </source>
</evidence>
<feature type="compositionally biased region" description="Polar residues" evidence="1">
    <location>
        <begin position="28"/>
        <end position="37"/>
    </location>
</feature>
<dbReference type="EMBL" id="JARAKH010000042">
    <property type="protein sequence ID" value="KAK8380328.1"/>
    <property type="molecule type" value="Genomic_DNA"/>
</dbReference>
<keyword evidence="3" id="KW-1185">Reference proteome</keyword>
<proteinExistence type="predicted"/>
<name>A0AAW0SZA0_SCYPA</name>
<accession>A0AAW0SZA0</accession>
<feature type="region of interest" description="Disordered" evidence="1">
    <location>
        <begin position="1"/>
        <end position="57"/>
    </location>
</feature>
<dbReference type="Proteomes" id="UP001487740">
    <property type="component" value="Unassembled WGS sequence"/>
</dbReference>
<evidence type="ECO:0000313" key="3">
    <source>
        <dbReference type="Proteomes" id="UP001487740"/>
    </source>
</evidence>
<sequence length="79" mass="8611">MHHSPPLPTFLPSPPPRDNTPPPKAHTYTLQQQQTPNHAPVSNLRESRLQSSSSQSLPVSVCSFMVTVGGILHALRLHG</sequence>
<dbReference type="AlphaFoldDB" id="A0AAW0SZA0"/>
<reference evidence="2 3" key="1">
    <citation type="submission" date="2023-03" db="EMBL/GenBank/DDBJ databases">
        <title>High-quality genome of Scylla paramamosain provides insights in environmental adaptation.</title>
        <authorList>
            <person name="Zhang L."/>
        </authorList>
    </citation>
    <scope>NUCLEOTIDE SEQUENCE [LARGE SCALE GENOMIC DNA]</scope>
    <source>
        <strain evidence="2">LZ_2023a</strain>
        <tissue evidence="2">Muscle</tissue>
    </source>
</reference>
<gene>
    <name evidence="2" type="ORF">O3P69_016735</name>
</gene>
<protein>
    <submittedName>
        <fullName evidence="2">Uncharacterized protein</fullName>
    </submittedName>
</protein>
<comment type="caution">
    <text evidence="2">The sequence shown here is derived from an EMBL/GenBank/DDBJ whole genome shotgun (WGS) entry which is preliminary data.</text>
</comment>
<organism evidence="2 3">
    <name type="scientific">Scylla paramamosain</name>
    <name type="common">Mud crab</name>
    <dbReference type="NCBI Taxonomy" id="85552"/>
    <lineage>
        <taxon>Eukaryota</taxon>
        <taxon>Metazoa</taxon>
        <taxon>Ecdysozoa</taxon>
        <taxon>Arthropoda</taxon>
        <taxon>Crustacea</taxon>
        <taxon>Multicrustacea</taxon>
        <taxon>Malacostraca</taxon>
        <taxon>Eumalacostraca</taxon>
        <taxon>Eucarida</taxon>
        <taxon>Decapoda</taxon>
        <taxon>Pleocyemata</taxon>
        <taxon>Brachyura</taxon>
        <taxon>Eubrachyura</taxon>
        <taxon>Portunoidea</taxon>
        <taxon>Portunidae</taxon>
        <taxon>Portuninae</taxon>
        <taxon>Scylla</taxon>
    </lineage>
</organism>
<feature type="compositionally biased region" description="Pro residues" evidence="1">
    <location>
        <begin position="1"/>
        <end position="24"/>
    </location>
</feature>